<evidence type="ECO:0000256" key="3">
    <source>
        <dbReference type="SAM" id="MobiDB-lite"/>
    </source>
</evidence>
<dbReference type="PANTHER" id="PTHR23108">
    <property type="entry name" value="METHYLTRANSFERASE-RELATED"/>
    <property type="match status" value="1"/>
</dbReference>
<dbReference type="Gene3D" id="3.40.50.150">
    <property type="entry name" value="Vaccinia Virus protein VP39"/>
    <property type="match status" value="1"/>
</dbReference>
<dbReference type="InterPro" id="IPR019410">
    <property type="entry name" value="Methyltransf_16"/>
</dbReference>
<evidence type="ECO:0000256" key="1">
    <source>
        <dbReference type="ARBA" id="ARBA00022603"/>
    </source>
</evidence>
<evidence type="ECO:0000313" key="5">
    <source>
        <dbReference type="Proteomes" id="UP000694546"/>
    </source>
</evidence>
<keyword evidence="1" id="KW-0808">Transferase</keyword>
<dbReference type="InterPro" id="IPR038899">
    <property type="entry name" value="METTL22"/>
</dbReference>
<dbReference type="Pfam" id="PF10294">
    <property type="entry name" value="Methyltransf_16"/>
    <property type="match status" value="1"/>
</dbReference>
<evidence type="ECO:0008006" key="6">
    <source>
        <dbReference type="Google" id="ProtNLM"/>
    </source>
</evidence>
<feature type="compositionally biased region" description="Pro residues" evidence="3">
    <location>
        <begin position="300"/>
        <end position="324"/>
    </location>
</feature>
<dbReference type="Ensembl" id="ENSGMOT00000010114.2">
    <property type="protein sequence ID" value="ENSGMOP00000009850.2"/>
    <property type="gene ID" value="ENSGMOG00000009213.2"/>
</dbReference>
<dbReference type="InterPro" id="IPR029063">
    <property type="entry name" value="SAM-dependent_MTases_sf"/>
</dbReference>
<feature type="region of interest" description="Disordered" evidence="3">
    <location>
        <begin position="286"/>
        <end position="331"/>
    </location>
</feature>
<reference evidence="4" key="2">
    <citation type="submission" date="2025-09" db="UniProtKB">
        <authorList>
            <consortium name="Ensembl"/>
        </authorList>
    </citation>
    <scope>IDENTIFICATION</scope>
</reference>
<dbReference type="PANTHER" id="PTHR23108:SF0">
    <property type="entry name" value="METHYLTRANSFERASE-LIKE PROTEIN 22"/>
    <property type="match status" value="1"/>
</dbReference>
<sequence length="331" mass="36928">MDRIVFHHDTVLSDIHLLLPNTRHLMARLNRVGQPGMDGPNVCARVVCMCVSVYIYVDICHTMATSLQDVGKQVWRGAFLLADYIYSHASVFRNATVLELGAGTGLTSIIMATAAKRVYSTDVGEDLLSMCQRNATLNKHLLAAEGELKVRQLDWLKDDLCTEEEEEFSWTEEEVADLYDNTSVIIAADVCYDDDLTDGFFRTVYRLCNSMTKPCTIYLSLEKRMNFTLRHMDVSCDAYDYFSHCLRQLEALGDGPRRFTVEPLATSFPQCLQYERIEHLELWKVTSTPTGGRQRGGEDPPAPTPLPRPDPGPGPGPGPGPDPGPDPDPDP</sequence>
<protein>
    <recommendedName>
        <fullName evidence="6">Methyltransferase-like protein 22</fullName>
    </recommendedName>
</protein>
<dbReference type="SUPFAM" id="SSF53335">
    <property type="entry name" value="S-adenosyl-L-methionine-dependent methyltransferases"/>
    <property type="match status" value="1"/>
</dbReference>
<keyword evidence="5" id="KW-1185">Reference proteome</keyword>
<dbReference type="GeneTree" id="ENSGT00510000048539"/>
<organism evidence="4 5">
    <name type="scientific">Gadus morhua</name>
    <name type="common">Atlantic cod</name>
    <dbReference type="NCBI Taxonomy" id="8049"/>
    <lineage>
        <taxon>Eukaryota</taxon>
        <taxon>Metazoa</taxon>
        <taxon>Chordata</taxon>
        <taxon>Craniata</taxon>
        <taxon>Vertebrata</taxon>
        <taxon>Euteleostomi</taxon>
        <taxon>Actinopterygii</taxon>
        <taxon>Neopterygii</taxon>
        <taxon>Teleostei</taxon>
        <taxon>Neoteleostei</taxon>
        <taxon>Acanthomorphata</taxon>
        <taxon>Zeiogadaria</taxon>
        <taxon>Gadariae</taxon>
        <taxon>Gadiformes</taxon>
        <taxon>Gadoidei</taxon>
        <taxon>Gadidae</taxon>
        <taxon>Gadus</taxon>
    </lineage>
</organism>
<dbReference type="CDD" id="cd02440">
    <property type="entry name" value="AdoMet_MTases"/>
    <property type="match status" value="1"/>
</dbReference>
<dbReference type="GO" id="GO:0032259">
    <property type="term" value="P:methylation"/>
    <property type="evidence" value="ECO:0007669"/>
    <property type="project" value="UniProtKB-KW"/>
</dbReference>
<name>A0A8C5F6F0_GADMO</name>
<reference evidence="4" key="1">
    <citation type="submission" date="2025-08" db="UniProtKB">
        <authorList>
            <consortium name="Ensembl"/>
        </authorList>
    </citation>
    <scope>IDENTIFICATION</scope>
</reference>
<evidence type="ECO:0000256" key="2">
    <source>
        <dbReference type="ARBA" id="ARBA00022691"/>
    </source>
</evidence>
<dbReference type="AlphaFoldDB" id="A0A8C5F6F0"/>
<gene>
    <name evidence="4" type="primary">mettl22</name>
</gene>
<accession>A0A8C5F6F0</accession>
<dbReference type="GO" id="GO:0008276">
    <property type="term" value="F:protein methyltransferase activity"/>
    <property type="evidence" value="ECO:0007669"/>
    <property type="project" value="InterPro"/>
</dbReference>
<dbReference type="GO" id="GO:0005634">
    <property type="term" value="C:nucleus"/>
    <property type="evidence" value="ECO:0007669"/>
    <property type="project" value="TreeGrafter"/>
</dbReference>
<evidence type="ECO:0000313" key="4">
    <source>
        <dbReference type="Ensembl" id="ENSGMOP00000009850.2"/>
    </source>
</evidence>
<keyword evidence="1" id="KW-0489">Methyltransferase</keyword>
<dbReference type="Proteomes" id="UP000694546">
    <property type="component" value="Chromosome 2"/>
</dbReference>
<keyword evidence="2" id="KW-0949">S-adenosyl-L-methionine</keyword>
<proteinExistence type="predicted"/>